<evidence type="ECO:0000256" key="7">
    <source>
        <dbReference type="ARBA" id="ARBA00023004"/>
    </source>
</evidence>
<evidence type="ECO:0000313" key="11">
    <source>
        <dbReference type="EMBL" id="TPG66410.1"/>
    </source>
</evidence>
<evidence type="ECO:0000256" key="1">
    <source>
        <dbReference type="ARBA" id="ARBA00004418"/>
    </source>
</evidence>
<evidence type="ECO:0000259" key="10">
    <source>
        <dbReference type="PROSITE" id="PS51007"/>
    </source>
</evidence>
<feature type="domain" description="Cytochrome c" evidence="10">
    <location>
        <begin position="227"/>
        <end position="369"/>
    </location>
</feature>
<keyword evidence="7 9" id="KW-0408">Iron</keyword>
<dbReference type="Gene3D" id="1.10.760.10">
    <property type="entry name" value="Cytochrome c-like domain"/>
    <property type="match status" value="2"/>
</dbReference>
<keyword evidence="3 9" id="KW-0479">Metal-binding</keyword>
<dbReference type="RefSeq" id="WP_140466039.1">
    <property type="nucleotide sequence ID" value="NZ_RCYZ01000003.1"/>
</dbReference>
<dbReference type="PANTHER" id="PTHR30600">
    <property type="entry name" value="CYTOCHROME C PEROXIDASE-RELATED"/>
    <property type="match status" value="1"/>
</dbReference>
<comment type="cofactor">
    <cofactor evidence="8">
        <name>heme</name>
        <dbReference type="ChEBI" id="CHEBI:30413"/>
    </cofactor>
    <text evidence="8">Binds 2 heme groups.</text>
</comment>
<evidence type="ECO:0000256" key="4">
    <source>
        <dbReference type="ARBA" id="ARBA00022729"/>
    </source>
</evidence>
<dbReference type="GO" id="GO:0004130">
    <property type="term" value="F:cytochrome-c peroxidase activity"/>
    <property type="evidence" value="ECO:0007669"/>
    <property type="project" value="TreeGrafter"/>
</dbReference>
<evidence type="ECO:0000256" key="6">
    <source>
        <dbReference type="ARBA" id="ARBA00023002"/>
    </source>
</evidence>
<dbReference type="GO" id="GO:0020037">
    <property type="term" value="F:heme binding"/>
    <property type="evidence" value="ECO:0007669"/>
    <property type="project" value="InterPro"/>
</dbReference>
<evidence type="ECO:0000256" key="8">
    <source>
        <dbReference type="PIRSR" id="PIRSR000294-1"/>
    </source>
</evidence>
<dbReference type="Pfam" id="PF03150">
    <property type="entry name" value="CCP_MauG"/>
    <property type="match status" value="1"/>
</dbReference>
<sequence length="384" mass="41099">MTHFSSLWLRRTRGWVAAGLVGVIAVAACSHDGGGGSDVPTPTPPTAAPTPYALALPSNFPAGPLLPADNPLTVEGVDLGRHLFYEKTLSVDNSISCASCHRQALAFTDGLAHAVGVNGARHPRSAMSLSNLLWDPLLTWDGSDKGLEAQARTPLTNAVEMHQTLAASVAKLQAQPAYVARFAKAFGPGAPTEDNMLKALAQFVRTLVSGNSRYDRYRRGDRSVLSADEVRGLQLFITHPTGTALGRGGNCADCHAGDLQTNHDFVNNGLDRTFTDLGRAVPTGLPSDQGKFRIPSLRNIALTGPYMHDGRFATLEDVLAHYNEHIEYGSPNLDANILNGTNSPLGIGQPLGLTDTEKKQIVLFLKTLTDSTFIQDPRFSQPTD</sequence>
<evidence type="ECO:0000256" key="2">
    <source>
        <dbReference type="ARBA" id="ARBA00022617"/>
    </source>
</evidence>
<dbReference type="InterPro" id="IPR051395">
    <property type="entry name" value="Cytochrome_c_Peroxidase/MauG"/>
</dbReference>
<dbReference type="GO" id="GO:0046872">
    <property type="term" value="F:metal ion binding"/>
    <property type="evidence" value="ECO:0007669"/>
    <property type="project" value="UniProtKB-KW"/>
</dbReference>
<keyword evidence="6" id="KW-0560">Oxidoreductase</keyword>
<proteinExistence type="predicted"/>
<feature type="binding site" description="covalent" evidence="8">
    <location>
        <position position="254"/>
    </location>
    <ligand>
        <name>heme c</name>
        <dbReference type="ChEBI" id="CHEBI:61717"/>
        <label>2</label>
    </ligand>
</feature>
<feature type="binding site" description="covalent" evidence="8">
    <location>
        <position position="97"/>
    </location>
    <ligand>
        <name>heme c</name>
        <dbReference type="ChEBI" id="CHEBI:61717"/>
        <label>1</label>
    </ligand>
</feature>
<gene>
    <name evidence="11" type="ORF">EAH73_08320</name>
</gene>
<reference evidence="11 12" key="1">
    <citation type="journal article" date="2019" name="Environ. Microbiol.">
        <title>Species interactions and distinct microbial communities in high Arctic permafrost affected cryosols are associated with the CH4 and CO2 gas fluxes.</title>
        <authorList>
            <person name="Altshuler I."/>
            <person name="Hamel J."/>
            <person name="Turney S."/>
            <person name="Magnuson E."/>
            <person name="Levesque R."/>
            <person name="Greer C."/>
            <person name="Whyte L.G."/>
        </authorList>
    </citation>
    <scope>NUCLEOTIDE SEQUENCE [LARGE SCALE GENOMIC DNA]</scope>
    <source>
        <strain evidence="11 12">S9.2P</strain>
    </source>
</reference>
<dbReference type="InterPro" id="IPR009056">
    <property type="entry name" value="Cyt_c-like_dom"/>
</dbReference>
<evidence type="ECO:0000313" key="12">
    <source>
        <dbReference type="Proteomes" id="UP000317646"/>
    </source>
</evidence>
<evidence type="ECO:0000256" key="9">
    <source>
        <dbReference type="PIRSR" id="PIRSR000294-2"/>
    </source>
</evidence>
<keyword evidence="4" id="KW-0732">Signal</keyword>
<dbReference type="Proteomes" id="UP000317646">
    <property type="component" value="Unassembled WGS sequence"/>
</dbReference>
<dbReference type="InterPro" id="IPR004852">
    <property type="entry name" value="Di-haem_cyt_c_peroxidsae"/>
</dbReference>
<dbReference type="InterPro" id="IPR036909">
    <property type="entry name" value="Cyt_c-like_dom_sf"/>
</dbReference>
<feature type="binding site" description="axial binding residue" evidence="9">
    <location>
        <position position="101"/>
    </location>
    <ligand>
        <name>heme c</name>
        <dbReference type="ChEBI" id="CHEBI:61717"/>
        <label>1</label>
    </ligand>
    <ligandPart>
        <name>Fe</name>
        <dbReference type="ChEBI" id="CHEBI:18248"/>
    </ligandPart>
</feature>
<accession>A0A502GZ21</accession>
<dbReference type="GO" id="GO:0009055">
    <property type="term" value="F:electron transfer activity"/>
    <property type="evidence" value="ECO:0007669"/>
    <property type="project" value="InterPro"/>
</dbReference>
<organism evidence="11 12">
    <name type="scientific">Hymenobacter nivis</name>
    <dbReference type="NCBI Taxonomy" id="1850093"/>
    <lineage>
        <taxon>Bacteria</taxon>
        <taxon>Pseudomonadati</taxon>
        <taxon>Bacteroidota</taxon>
        <taxon>Cytophagia</taxon>
        <taxon>Cytophagales</taxon>
        <taxon>Hymenobacteraceae</taxon>
        <taxon>Hymenobacter</taxon>
    </lineage>
</organism>
<dbReference type="EMBL" id="RCYZ01000003">
    <property type="protein sequence ID" value="TPG66410.1"/>
    <property type="molecule type" value="Genomic_DNA"/>
</dbReference>
<comment type="caution">
    <text evidence="11">The sequence shown here is derived from an EMBL/GenBank/DDBJ whole genome shotgun (WGS) entry which is preliminary data.</text>
</comment>
<protein>
    <submittedName>
        <fullName evidence="11">Cytochrome-c peroxidase</fullName>
    </submittedName>
</protein>
<feature type="domain" description="Cytochrome c" evidence="10">
    <location>
        <begin position="75"/>
        <end position="208"/>
    </location>
</feature>
<dbReference type="SUPFAM" id="SSF46626">
    <property type="entry name" value="Cytochrome c"/>
    <property type="match status" value="2"/>
</dbReference>
<evidence type="ECO:0000256" key="3">
    <source>
        <dbReference type="ARBA" id="ARBA00022723"/>
    </source>
</evidence>
<name>A0A502GZ21_9BACT</name>
<keyword evidence="11" id="KW-0575">Peroxidase</keyword>
<dbReference type="AlphaFoldDB" id="A0A502GZ21"/>
<keyword evidence="12" id="KW-1185">Reference proteome</keyword>
<dbReference type="InterPro" id="IPR026259">
    <property type="entry name" value="MauG/Cytc_peroxidase"/>
</dbReference>
<feature type="binding site" description="covalent" evidence="8">
    <location>
        <position position="251"/>
    </location>
    <ligand>
        <name>heme c</name>
        <dbReference type="ChEBI" id="CHEBI:61717"/>
        <label>2</label>
    </ligand>
</feature>
<dbReference type="PIRSF" id="PIRSF000294">
    <property type="entry name" value="Cytochrome-c_peroxidase"/>
    <property type="match status" value="1"/>
</dbReference>
<feature type="binding site" description="covalent" evidence="8">
    <location>
        <position position="100"/>
    </location>
    <ligand>
        <name>heme c</name>
        <dbReference type="ChEBI" id="CHEBI:61717"/>
        <label>1</label>
    </ligand>
</feature>
<feature type="binding site" description="axial binding residue" evidence="9">
    <location>
        <position position="255"/>
    </location>
    <ligand>
        <name>heme c</name>
        <dbReference type="ChEBI" id="CHEBI:61717"/>
        <label>2</label>
    </ligand>
    <ligandPart>
        <name>Fe</name>
        <dbReference type="ChEBI" id="CHEBI:18248"/>
    </ligandPart>
</feature>
<dbReference type="PROSITE" id="PS51007">
    <property type="entry name" value="CYTC"/>
    <property type="match status" value="2"/>
</dbReference>
<keyword evidence="2 8" id="KW-0349">Heme</keyword>
<keyword evidence="5" id="KW-0574">Periplasm</keyword>
<evidence type="ECO:0000256" key="5">
    <source>
        <dbReference type="ARBA" id="ARBA00022764"/>
    </source>
</evidence>
<dbReference type="OrthoDB" id="9805202at2"/>
<comment type="PTM">
    <text evidence="8">Binds 2 heme groups per subunit.</text>
</comment>
<comment type="subcellular location">
    <subcellularLocation>
        <location evidence="1">Periplasm</location>
    </subcellularLocation>
</comment>
<dbReference type="GO" id="GO:0042597">
    <property type="term" value="C:periplasmic space"/>
    <property type="evidence" value="ECO:0007669"/>
    <property type="project" value="UniProtKB-SubCell"/>
</dbReference>